<feature type="transmembrane region" description="Helical" evidence="11">
    <location>
        <begin position="188"/>
        <end position="211"/>
    </location>
</feature>
<dbReference type="PANTHER" id="PTHR45822">
    <property type="entry name" value="FREE FATTY ACID RECEPTOR 2-RELATED"/>
    <property type="match status" value="1"/>
</dbReference>
<dbReference type="PROSITE" id="PS50262">
    <property type="entry name" value="G_PROTEIN_RECEP_F1_2"/>
    <property type="match status" value="1"/>
</dbReference>
<evidence type="ECO:0000313" key="13">
    <source>
        <dbReference type="Ensembl" id="ENSSHAP00000007796.2"/>
    </source>
</evidence>
<dbReference type="CTD" id="2865"/>
<comment type="subcellular location">
    <subcellularLocation>
        <location evidence="1">Cell membrane</location>
        <topology evidence="1">Multi-pass membrane protein</topology>
    </subcellularLocation>
</comment>
<keyword evidence="8 9" id="KW-0807">Transducer</keyword>
<organism evidence="13 14">
    <name type="scientific">Sarcophilus harrisii</name>
    <name type="common">Tasmanian devil</name>
    <name type="synonym">Sarcophilus laniarius</name>
    <dbReference type="NCBI Taxonomy" id="9305"/>
    <lineage>
        <taxon>Eukaryota</taxon>
        <taxon>Metazoa</taxon>
        <taxon>Chordata</taxon>
        <taxon>Craniata</taxon>
        <taxon>Vertebrata</taxon>
        <taxon>Euteleostomi</taxon>
        <taxon>Mammalia</taxon>
        <taxon>Metatheria</taxon>
        <taxon>Dasyuromorphia</taxon>
        <taxon>Dasyuridae</taxon>
        <taxon>Sarcophilus</taxon>
    </lineage>
</organism>
<dbReference type="Proteomes" id="UP000007648">
    <property type="component" value="Unassembled WGS sequence"/>
</dbReference>
<keyword evidence="14" id="KW-1185">Reference proteome</keyword>
<feature type="transmembrane region" description="Helical" evidence="11">
    <location>
        <begin position="20"/>
        <end position="40"/>
    </location>
</feature>
<dbReference type="GO" id="GO:0003062">
    <property type="term" value="P:regulation of heart rate by chemical signal"/>
    <property type="evidence" value="ECO:0007669"/>
    <property type="project" value="Ensembl"/>
</dbReference>
<dbReference type="PRINTS" id="PR01904">
    <property type="entry name" value="GPR40FAMILY"/>
</dbReference>
<dbReference type="PANTHER" id="PTHR45822:SF6">
    <property type="entry name" value="FREE FATTY ACID RECEPTOR 3-RELATED"/>
    <property type="match status" value="1"/>
</dbReference>
<reference evidence="13" key="3">
    <citation type="submission" date="2025-09" db="UniProtKB">
        <authorList>
            <consortium name="Ensembl"/>
        </authorList>
    </citation>
    <scope>IDENTIFICATION</scope>
</reference>
<name>G3VX91_SARHA</name>
<dbReference type="KEGG" id="shr:100925339"/>
<dbReference type="STRING" id="9305.ENSSHAP00000007796"/>
<dbReference type="Gene3D" id="1.20.1070.10">
    <property type="entry name" value="Rhodopsin 7-helix transmembrane proteins"/>
    <property type="match status" value="1"/>
</dbReference>
<keyword evidence="2" id="KW-1003">Cell membrane</keyword>
<dbReference type="FunCoup" id="G3VX91">
    <property type="interactions" value="589"/>
</dbReference>
<gene>
    <name evidence="13" type="primary">FFAR3</name>
</gene>
<evidence type="ECO:0000256" key="3">
    <source>
        <dbReference type="ARBA" id="ARBA00022692"/>
    </source>
</evidence>
<dbReference type="GO" id="GO:0046626">
    <property type="term" value="P:regulation of insulin receptor signaling pathway"/>
    <property type="evidence" value="ECO:0007669"/>
    <property type="project" value="Ensembl"/>
</dbReference>
<evidence type="ECO:0000256" key="10">
    <source>
        <dbReference type="SAM" id="MobiDB-lite"/>
    </source>
</evidence>
<dbReference type="GO" id="GO:0032722">
    <property type="term" value="P:positive regulation of chemokine production"/>
    <property type="evidence" value="ECO:0007669"/>
    <property type="project" value="Ensembl"/>
</dbReference>
<dbReference type="OrthoDB" id="5961208at2759"/>
<dbReference type="FunFam" id="1.20.1070.10:FF:000173">
    <property type="entry name" value="Free fatty acid receptor 1"/>
    <property type="match status" value="1"/>
</dbReference>
<dbReference type="PRINTS" id="PR00237">
    <property type="entry name" value="GPCRRHODOPSN"/>
</dbReference>
<dbReference type="eggNOG" id="ENOG502QQGM">
    <property type="taxonomic scope" value="Eukaryota"/>
</dbReference>
<keyword evidence="4 11" id="KW-1133">Transmembrane helix</keyword>
<dbReference type="GO" id="GO:0046676">
    <property type="term" value="P:negative regulation of insulin secretion"/>
    <property type="evidence" value="ECO:0007669"/>
    <property type="project" value="Ensembl"/>
</dbReference>
<dbReference type="GO" id="GO:0019228">
    <property type="term" value="P:neuronal action potential"/>
    <property type="evidence" value="ECO:0007669"/>
    <property type="project" value="Ensembl"/>
</dbReference>
<feature type="transmembrane region" description="Helical" evidence="11">
    <location>
        <begin position="52"/>
        <end position="70"/>
    </location>
</feature>
<dbReference type="GeneID" id="100925339"/>
<protein>
    <recommendedName>
        <fullName evidence="12">G-protein coupled receptors family 1 profile domain-containing protein</fullName>
    </recommendedName>
</protein>
<dbReference type="GO" id="GO:0071398">
    <property type="term" value="P:cellular response to fatty acid"/>
    <property type="evidence" value="ECO:0007669"/>
    <property type="project" value="Ensembl"/>
</dbReference>
<keyword evidence="6 11" id="KW-0472">Membrane</keyword>
<feature type="transmembrane region" description="Helical" evidence="11">
    <location>
        <begin position="223"/>
        <end position="241"/>
    </location>
</feature>
<dbReference type="Pfam" id="PF00001">
    <property type="entry name" value="7tm_1"/>
    <property type="match status" value="1"/>
</dbReference>
<dbReference type="InterPro" id="IPR000276">
    <property type="entry name" value="GPCR_Rhodpsn"/>
</dbReference>
<feature type="transmembrane region" description="Helical" evidence="11">
    <location>
        <begin position="261"/>
        <end position="279"/>
    </location>
</feature>
<comment type="similarity">
    <text evidence="9">Belongs to the G-protein coupled receptor 1 family.</text>
</comment>
<sequence length="321" mass="36770">MDKSAVQGYFPGSHWLYFSVYLFTFLTGLPLNLMALIVFVGKLRRRPLAVDVLLLNLTVSDLLLLVFLPFRMVETASAMYWPLPFFLCPLSGFLFFTTIYFSSLILTAVSVERYLGVAYPVWYKTRSRTSQAGLVSIGCWLLGSAHCSIVYVAEFWKDTIQKQQFNRTCYLEFREEQLAVVLPFRLEMAVVLFGVPLVLACYCYGKMVWILRKGNHLKKRKRVMGLIGATMLNFLVCFGPYNMSHVVGYFQGKSPRWRGYVLLLSILNSCVDPLVFYFSSSGFQRDFHRLFRNLVKTSGLRGGNRSGIQERNGPEKEQSTC</sequence>
<feature type="region of interest" description="Disordered" evidence="10">
    <location>
        <begin position="302"/>
        <end position="321"/>
    </location>
</feature>
<reference evidence="13" key="2">
    <citation type="submission" date="2025-08" db="UniProtKB">
        <authorList>
            <consortium name="Ensembl"/>
        </authorList>
    </citation>
    <scope>IDENTIFICATION</scope>
</reference>
<accession>G3VX91</accession>
<reference evidence="13 14" key="1">
    <citation type="journal article" date="2011" name="Proc. Natl. Acad. Sci. U.S.A.">
        <title>Genetic diversity and population structure of the endangered marsupial Sarcophilus harrisii (Tasmanian devil).</title>
        <authorList>
            <person name="Miller W."/>
            <person name="Hayes V.M."/>
            <person name="Ratan A."/>
            <person name="Petersen D.C."/>
            <person name="Wittekindt N.E."/>
            <person name="Miller J."/>
            <person name="Walenz B."/>
            <person name="Knight J."/>
            <person name="Qi J."/>
            <person name="Zhao F."/>
            <person name="Wang Q."/>
            <person name="Bedoya-Reina O.C."/>
            <person name="Katiyar N."/>
            <person name="Tomsho L.P."/>
            <person name="Kasson L.M."/>
            <person name="Hardie R.A."/>
            <person name="Woodbridge P."/>
            <person name="Tindall E.A."/>
            <person name="Bertelsen M.F."/>
            <person name="Dixon D."/>
            <person name="Pyecroft S."/>
            <person name="Helgen K.M."/>
            <person name="Lesk A.M."/>
            <person name="Pringle T.H."/>
            <person name="Patterson N."/>
            <person name="Zhang Y."/>
            <person name="Kreiss A."/>
            <person name="Woods G.M."/>
            <person name="Jones M.E."/>
            <person name="Schuster S.C."/>
        </authorList>
    </citation>
    <scope>NUCLEOTIDE SEQUENCE [LARGE SCALE GENOMIC DNA]</scope>
</reference>
<feature type="compositionally biased region" description="Basic and acidic residues" evidence="10">
    <location>
        <begin position="312"/>
        <end position="321"/>
    </location>
</feature>
<evidence type="ECO:0000256" key="2">
    <source>
        <dbReference type="ARBA" id="ARBA00022475"/>
    </source>
</evidence>
<evidence type="ECO:0000256" key="5">
    <source>
        <dbReference type="ARBA" id="ARBA00023040"/>
    </source>
</evidence>
<feature type="domain" description="G-protein coupled receptors family 1 profile" evidence="12">
    <location>
        <begin position="31"/>
        <end position="276"/>
    </location>
</feature>
<dbReference type="AlphaFoldDB" id="G3VX91"/>
<keyword evidence="5 9" id="KW-0297">G-protein coupled receptor</keyword>
<evidence type="ECO:0000313" key="14">
    <source>
        <dbReference type="Proteomes" id="UP000007648"/>
    </source>
</evidence>
<keyword evidence="3 9" id="KW-0812">Transmembrane</keyword>
<evidence type="ECO:0000256" key="1">
    <source>
        <dbReference type="ARBA" id="ARBA00004651"/>
    </source>
</evidence>
<evidence type="ECO:0000256" key="8">
    <source>
        <dbReference type="ARBA" id="ARBA00023224"/>
    </source>
</evidence>
<dbReference type="Ensembl" id="ENSSHAT00000007859.2">
    <property type="protein sequence ID" value="ENSSHAP00000007796.2"/>
    <property type="gene ID" value="ENSSHAG00000006768.2"/>
</dbReference>
<evidence type="ECO:0000256" key="4">
    <source>
        <dbReference type="ARBA" id="ARBA00022989"/>
    </source>
</evidence>
<dbReference type="HOGENOM" id="CLU_009579_8_4_1"/>
<evidence type="ECO:0000256" key="9">
    <source>
        <dbReference type="RuleBase" id="RU000688"/>
    </source>
</evidence>
<feature type="transmembrane region" description="Helical" evidence="11">
    <location>
        <begin position="90"/>
        <end position="111"/>
    </location>
</feature>
<proteinExistence type="inferred from homology"/>
<dbReference type="CDD" id="cd15170">
    <property type="entry name" value="7tmA_FFAR2_FFAR3"/>
    <property type="match status" value="1"/>
</dbReference>
<evidence type="ECO:0000259" key="12">
    <source>
        <dbReference type="PROSITE" id="PS50262"/>
    </source>
</evidence>
<dbReference type="GO" id="GO:0002879">
    <property type="term" value="P:positive regulation of acute inflammatory response to non-antigenic stimulus"/>
    <property type="evidence" value="ECO:0007669"/>
    <property type="project" value="Ensembl"/>
</dbReference>
<dbReference type="GeneTree" id="ENSGT00990000203527"/>
<feature type="transmembrane region" description="Helical" evidence="11">
    <location>
        <begin position="132"/>
        <end position="153"/>
    </location>
</feature>
<dbReference type="GO" id="GO:0042593">
    <property type="term" value="P:glucose homeostasis"/>
    <property type="evidence" value="ECO:0007669"/>
    <property type="project" value="Ensembl"/>
</dbReference>
<dbReference type="GO" id="GO:0045776">
    <property type="term" value="P:negative regulation of blood pressure"/>
    <property type="evidence" value="ECO:0007669"/>
    <property type="project" value="Ensembl"/>
</dbReference>
<dbReference type="GO" id="GO:0005886">
    <property type="term" value="C:plasma membrane"/>
    <property type="evidence" value="ECO:0007669"/>
    <property type="project" value="UniProtKB-SubCell"/>
</dbReference>
<evidence type="ECO:0000256" key="11">
    <source>
        <dbReference type="SAM" id="Phobius"/>
    </source>
</evidence>
<dbReference type="GO" id="GO:0002720">
    <property type="term" value="P:positive regulation of cytokine production involved in immune response"/>
    <property type="evidence" value="ECO:0007669"/>
    <property type="project" value="Ensembl"/>
</dbReference>
<dbReference type="InterPro" id="IPR017452">
    <property type="entry name" value="GPCR_Rhodpsn_7TM"/>
</dbReference>
<evidence type="ECO:0000256" key="6">
    <source>
        <dbReference type="ARBA" id="ARBA00023136"/>
    </source>
</evidence>
<dbReference type="GO" id="GO:0007193">
    <property type="term" value="P:adenylate cyclase-inhibiting G protein-coupled receptor signaling pathway"/>
    <property type="evidence" value="ECO:0007669"/>
    <property type="project" value="Ensembl"/>
</dbReference>
<dbReference type="InParanoid" id="G3VX91"/>
<dbReference type="SUPFAM" id="SSF81321">
    <property type="entry name" value="Family A G protein-coupled receptor-like"/>
    <property type="match status" value="1"/>
</dbReference>
<dbReference type="PROSITE" id="PS00237">
    <property type="entry name" value="G_PROTEIN_RECEP_F1_1"/>
    <property type="match status" value="1"/>
</dbReference>
<dbReference type="GO" id="GO:0046885">
    <property type="term" value="P:regulation of hormone biosynthetic process"/>
    <property type="evidence" value="ECO:0007669"/>
    <property type="project" value="Ensembl"/>
</dbReference>
<dbReference type="GO" id="GO:0002385">
    <property type="term" value="P:mucosal immune response"/>
    <property type="evidence" value="ECO:0007669"/>
    <property type="project" value="Ensembl"/>
</dbReference>
<dbReference type="InterPro" id="IPR013312">
    <property type="entry name" value="GPR40-rel_orph"/>
</dbReference>
<keyword evidence="7 9" id="KW-0675">Receptor</keyword>
<dbReference type="GO" id="GO:0004930">
    <property type="term" value="F:G protein-coupled receptor activity"/>
    <property type="evidence" value="ECO:0007669"/>
    <property type="project" value="UniProtKB-KW"/>
</dbReference>
<evidence type="ECO:0000256" key="7">
    <source>
        <dbReference type="ARBA" id="ARBA00023170"/>
    </source>
</evidence>
<dbReference type="GO" id="GO:1904457">
    <property type="term" value="P:positive regulation of neuronal action potential"/>
    <property type="evidence" value="ECO:0007669"/>
    <property type="project" value="Ensembl"/>
</dbReference>